<protein>
    <submittedName>
        <fullName evidence="1">Glycosyltransferase family 21 protein</fullName>
    </submittedName>
</protein>
<sequence>MAQPPDLDVSYAASVIGAIWYLALWAISLLGCWESRKRYRCRPRSPLASKPSNTVPGVSILRPLKGLDANLYENLETTFLQEYSNFEILFSVADERDQALSVVRELITKYPQVKAKIITGEEVVGVNPKINNLIRSYGQAAHDILWILDSNVGVDRGTLARAVDVLTGPYSQGHNRLGKPIALVHHVPFAVSSRSTIGSRIEEAFLNTNHAKMYVALNTLAWDSCVVGKSNLYRRSDLERVTGPHKKANTRGGDSPEQERGLRAFARYLAEDNTIANSLWHELDIRHDLSCDIARNVVENMTLSDYIWRRVRWIRVRRAMVLAATLLEPLTESVVLSLIGSASLRFLFSVPIWATLLAHYSFWLFVDFDVYTSLAGQPMPWDGRSQFLAAWAARELMALPIWLLAMCGNDVTWRGERYTMLKNGEVEKATSTTGWTRFWLSRRRDDYEPLATM</sequence>
<accession>A0ACD3BGD5</accession>
<dbReference type="Proteomes" id="UP000308600">
    <property type="component" value="Unassembled WGS sequence"/>
</dbReference>
<name>A0ACD3BGD5_9AGAR</name>
<proteinExistence type="predicted"/>
<organism evidence="1 2">
    <name type="scientific">Pluteus cervinus</name>
    <dbReference type="NCBI Taxonomy" id="181527"/>
    <lineage>
        <taxon>Eukaryota</taxon>
        <taxon>Fungi</taxon>
        <taxon>Dikarya</taxon>
        <taxon>Basidiomycota</taxon>
        <taxon>Agaricomycotina</taxon>
        <taxon>Agaricomycetes</taxon>
        <taxon>Agaricomycetidae</taxon>
        <taxon>Agaricales</taxon>
        <taxon>Pluteineae</taxon>
        <taxon>Pluteaceae</taxon>
        <taxon>Pluteus</taxon>
    </lineage>
</organism>
<evidence type="ECO:0000313" key="1">
    <source>
        <dbReference type="EMBL" id="TFK77260.1"/>
    </source>
</evidence>
<keyword evidence="2" id="KW-1185">Reference proteome</keyword>
<dbReference type="EMBL" id="ML208259">
    <property type="protein sequence ID" value="TFK77260.1"/>
    <property type="molecule type" value="Genomic_DNA"/>
</dbReference>
<reference evidence="1 2" key="1">
    <citation type="journal article" date="2019" name="Nat. Ecol. Evol.">
        <title>Megaphylogeny resolves global patterns of mushroom evolution.</title>
        <authorList>
            <person name="Varga T."/>
            <person name="Krizsan K."/>
            <person name="Foldi C."/>
            <person name="Dima B."/>
            <person name="Sanchez-Garcia M."/>
            <person name="Sanchez-Ramirez S."/>
            <person name="Szollosi G.J."/>
            <person name="Szarkandi J.G."/>
            <person name="Papp V."/>
            <person name="Albert L."/>
            <person name="Andreopoulos W."/>
            <person name="Angelini C."/>
            <person name="Antonin V."/>
            <person name="Barry K.W."/>
            <person name="Bougher N.L."/>
            <person name="Buchanan P."/>
            <person name="Buyck B."/>
            <person name="Bense V."/>
            <person name="Catcheside P."/>
            <person name="Chovatia M."/>
            <person name="Cooper J."/>
            <person name="Damon W."/>
            <person name="Desjardin D."/>
            <person name="Finy P."/>
            <person name="Geml J."/>
            <person name="Haridas S."/>
            <person name="Hughes K."/>
            <person name="Justo A."/>
            <person name="Karasinski D."/>
            <person name="Kautmanova I."/>
            <person name="Kiss B."/>
            <person name="Kocsube S."/>
            <person name="Kotiranta H."/>
            <person name="LaButti K.M."/>
            <person name="Lechner B.E."/>
            <person name="Liimatainen K."/>
            <person name="Lipzen A."/>
            <person name="Lukacs Z."/>
            <person name="Mihaltcheva S."/>
            <person name="Morgado L.N."/>
            <person name="Niskanen T."/>
            <person name="Noordeloos M.E."/>
            <person name="Ohm R.A."/>
            <person name="Ortiz-Santana B."/>
            <person name="Ovrebo C."/>
            <person name="Racz N."/>
            <person name="Riley R."/>
            <person name="Savchenko A."/>
            <person name="Shiryaev A."/>
            <person name="Soop K."/>
            <person name="Spirin V."/>
            <person name="Szebenyi C."/>
            <person name="Tomsovsky M."/>
            <person name="Tulloss R.E."/>
            <person name="Uehling J."/>
            <person name="Grigoriev I.V."/>
            <person name="Vagvolgyi C."/>
            <person name="Papp T."/>
            <person name="Martin F.M."/>
            <person name="Miettinen O."/>
            <person name="Hibbett D.S."/>
            <person name="Nagy L.G."/>
        </authorList>
    </citation>
    <scope>NUCLEOTIDE SEQUENCE [LARGE SCALE GENOMIC DNA]</scope>
    <source>
        <strain evidence="1 2">NL-1719</strain>
    </source>
</reference>
<gene>
    <name evidence="1" type="ORF">BDN72DRAFT_784248</name>
</gene>
<evidence type="ECO:0000313" key="2">
    <source>
        <dbReference type="Proteomes" id="UP000308600"/>
    </source>
</evidence>